<sequence>MFCKFPKPFSCLESIKAVTKMSWSLVWIVGLTILCIQNSSARHIRDSGITRIQVPYSSSPAIASMRHSHRGERVYVPEKMQIQLMDLNTKEDLKALKSQGGHGSRGSQADLTGLPVFYQPSNVNGRFNGIMYLLKY</sequence>
<dbReference type="EnsemblMetazoa" id="MESCA006976-RA">
    <property type="protein sequence ID" value="MESCA006976-PA"/>
    <property type="gene ID" value="MESCA006976"/>
</dbReference>
<evidence type="ECO:0000313" key="1">
    <source>
        <dbReference type="EnsemblMetazoa" id="MESCA006976-PA"/>
    </source>
</evidence>
<reference evidence="2" key="1">
    <citation type="submission" date="2013-02" db="EMBL/GenBank/DDBJ databases">
        <authorList>
            <person name="Hughes D."/>
        </authorList>
    </citation>
    <scope>NUCLEOTIDE SEQUENCE</scope>
    <source>
        <strain>Durham</strain>
        <strain evidence="2">NC isolate 2 -- Noor lab</strain>
    </source>
</reference>
<accession>T1GTE6</accession>
<name>T1GTE6_MEGSC</name>
<protein>
    <submittedName>
        <fullName evidence="1">Uncharacterized protein</fullName>
    </submittedName>
</protein>
<dbReference type="AlphaFoldDB" id="T1GTE6"/>
<reference evidence="1" key="2">
    <citation type="submission" date="2015-06" db="UniProtKB">
        <authorList>
            <consortium name="EnsemblMetazoa"/>
        </authorList>
    </citation>
    <scope>IDENTIFICATION</scope>
</reference>
<keyword evidence="2" id="KW-1185">Reference proteome</keyword>
<evidence type="ECO:0000313" key="2">
    <source>
        <dbReference type="Proteomes" id="UP000015102"/>
    </source>
</evidence>
<dbReference type="Proteomes" id="UP000015102">
    <property type="component" value="Unassembled WGS sequence"/>
</dbReference>
<dbReference type="HOGENOM" id="CLU_1877784_0_0_1"/>
<organism evidence="1 2">
    <name type="scientific">Megaselia scalaris</name>
    <name type="common">Humpbacked fly</name>
    <name type="synonym">Phora scalaris</name>
    <dbReference type="NCBI Taxonomy" id="36166"/>
    <lineage>
        <taxon>Eukaryota</taxon>
        <taxon>Metazoa</taxon>
        <taxon>Ecdysozoa</taxon>
        <taxon>Arthropoda</taxon>
        <taxon>Hexapoda</taxon>
        <taxon>Insecta</taxon>
        <taxon>Pterygota</taxon>
        <taxon>Neoptera</taxon>
        <taxon>Endopterygota</taxon>
        <taxon>Diptera</taxon>
        <taxon>Brachycera</taxon>
        <taxon>Muscomorpha</taxon>
        <taxon>Platypezoidea</taxon>
        <taxon>Phoridae</taxon>
        <taxon>Megaseliini</taxon>
        <taxon>Megaselia</taxon>
    </lineage>
</organism>
<dbReference type="EMBL" id="CAQQ02163591">
    <property type="status" value="NOT_ANNOTATED_CDS"/>
    <property type="molecule type" value="Genomic_DNA"/>
</dbReference>
<proteinExistence type="predicted"/>